<evidence type="ECO:0000313" key="2">
    <source>
        <dbReference type="Proteomes" id="UP000188532"/>
    </source>
</evidence>
<dbReference type="Proteomes" id="UP000188532">
    <property type="component" value="Unassembled WGS sequence"/>
</dbReference>
<accession>A0A1V3WMR6</accession>
<organism evidence="1 2">
    <name type="scientific">Mycobacterium kansasii</name>
    <dbReference type="NCBI Taxonomy" id="1768"/>
    <lineage>
        <taxon>Bacteria</taxon>
        <taxon>Bacillati</taxon>
        <taxon>Actinomycetota</taxon>
        <taxon>Actinomycetes</taxon>
        <taxon>Mycobacteriales</taxon>
        <taxon>Mycobacteriaceae</taxon>
        <taxon>Mycobacterium</taxon>
    </lineage>
</organism>
<dbReference type="AlphaFoldDB" id="A0A1V3WMR6"/>
<gene>
    <name evidence="1" type="ORF">BZL29_6550</name>
</gene>
<comment type="caution">
    <text evidence="1">The sequence shown here is derived from an EMBL/GenBank/DDBJ whole genome shotgun (WGS) entry which is preliminary data.</text>
</comment>
<proteinExistence type="predicted"/>
<protein>
    <submittedName>
        <fullName evidence="1">Uncharacterized protein</fullName>
    </submittedName>
</protein>
<dbReference type="EMBL" id="MVBN01000008">
    <property type="protein sequence ID" value="OOK68273.1"/>
    <property type="molecule type" value="Genomic_DNA"/>
</dbReference>
<reference evidence="1 2" key="1">
    <citation type="submission" date="2017-02" db="EMBL/GenBank/DDBJ databases">
        <title>Complete genome sequences of Mycobacterium kansasii strains isolated from rhesus macaques.</title>
        <authorList>
            <person name="Panda A."/>
            <person name="Nagaraj S."/>
            <person name="Zhao X."/>
            <person name="Tettelin H."/>
            <person name="Detolla L.J."/>
        </authorList>
    </citation>
    <scope>NUCLEOTIDE SEQUENCE [LARGE SCALE GENOMIC DNA]</scope>
    <source>
        <strain evidence="1 2">11-3469</strain>
    </source>
</reference>
<name>A0A1V3WMR6_MYCKA</name>
<evidence type="ECO:0000313" key="1">
    <source>
        <dbReference type="EMBL" id="OOK68273.1"/>
    </source>
</evidence>
<sequence length="40" mass="4136">MAKPSRGRLGLRRRCQEVDESGDVTAEVVEGGAAFGCGGL</sequence>